<keyword evidence="4" id="KW-0274">FAD</keyword>
<dbReference type="Proteomes" id="UP001155145">
    <property type="component" value="Unassembled WGS sequence"/>
</dbReference>
<name>A0A9X1M5L5_9MICC</name>
<dbReference type="InterPro" id="IPR023753">
    <property type="entry name" value="FAD/NAD-binding_dom"/>
</dbReference>
<gene>
    <name evidence="8" type="ORF">LJ755_02845</name>
    <name evidence="9" type="ORF">MUK71_07845</name>
</gene>
<dbReference type="GO" id="GO:0003955">
    <property type="term" value="F:NAD(P)H dehydrogenase (quinone) activity"/>
    <property type="evidence" value="ECO:0007669"/>
    <property type="project" value="TreeGrafter"/>
</dbReference>
<comment type="cofactor">
    <cofactor evidence="1">
        <name>FAD</name>
        <dbReference type="ChEBI" id="CHEBI:57692"/>
    </cofactor>
</comment>
<dbReference type="PANTHER" id="PTHR42913">
    <property type="entry name" value="APOPTOSIS-INDUCING FACTOR 1"/>
    <property type="match status" value="1"/>
</dbReference>
<dbReference type="PRINTS" id="PR00368">
    <property type="entry name" value="FADPNR"/>
</dbReference>
<evidence type="ECO:0000256" key="1">
    <source>
        <dbReference type="ARBA" id="ARBA00001974"/>
    </source>
</evidence>
<proteinExistence type="inferred from homology"/>
<evidence type="ECO:0000313" key="9">
    <source>
        <dbReference type="EMBL" id="UON93499.1"/>
    </source>
</evidence>
<dbReference type="PRINTS" id="PR00469">
    <property type="entry name" value="PNDRDTASEII"/>
</dbReference>
<dbReference type="Gene3D" id="3.50.50.100">
    <property type="match status" value="1"/>
</dbReference>
<evidence type="ECO:0000313" key="8">
    <source>
        <dbReference type="EMBL" id="MCC3271671.1"/>
    </source>
</evidence>
<accession>A0A9X1M5L5</accession>
<sequence length="386" mass="39689">MDTTAVILGGGYAGVMAANRLAASGRSGLEVVLVTPGPRFVERIRLHEYTAGTRADATVDYGSVLHPGVHLVRDAAAGILPDMRTVRLAAGGDLAYDYLVYAVGSAAAAAPGGALRIEHLEGAAGARRELSALPAGGRVAVVGGGFTAVETAAETAGAFPHLSVALHSASDVARTLGIPARRALVKRLGKAGVQLHTGSSVATDGDVRRNLAADVVLWCAGFAVPQLAAKAGLAVDGSGRLCLEPTLQAQGRERIYGAGDAAVIAGPDYAYLRMCCAAALPMGADAAGNILRAVDGMPGVRHNSGFRGVCISLGRSDAVVQFLAADDSPARLHLHGRTAAVQKEIICRMTLRWIRGEAKRSGAYTWPTGPKVPTTTPAARSVHLME</sequence>
<evidence type="ECO:0000256" key="2">
    <source>
        <dbReference type="ARBA" id="ARBA00005272"/>
    </source>
</evidence>
<keyword evidence="5" id="KW-0560">Oxidoreductase</keyword>
<dbReference type="SUPFAM" id="SSF51905">
    <property type="entry name" value="FAD/NAD(P)-binding domain"/>
    <property type="match status" value="1"/>
</dbReference>
<evidence type="ECO:0000256" key="5">
    <source>
        <dbReference type="ARBA" id="ARBA00023002"/>
    </source>
</evidence>
<dbReference type="InterPro" id="IPR051169">
    <property type="entry name" value="NADH-Q_oxidoreductase"/>
</dbReference>
<organism evidence="8 11">
    <name type="scientific">Arthrobacter zhangbolii</name>
    <dbReference type="NCBI Taxonomy" id="2886936"/>
    <lineage>
        <taxon>Bacteria</taxon>
        <taxon>Bacillati</taxon>
        <taxon>Actinomycetota</taxon>
        <taxon>Actinomycetes</taxon>
        <taxon>Micrococcales</taxon>
        <taxon>Micrococcaceae</taxon>
        <taxon>Arthrobacter</taxon>
    </lineage>
</organism>
<evidence type="ECO:0000256" key="3">
    <source>
        <dbReference type="ARBA" id="ARBA00022630"/>
    </source>
</evidence>
<dbReference type="AlphaFoldDB" id="A0A9X1M5L5"/>
<evidence type="ECO:0000256" key="6">
    <source>
        <dbReference type="SAM" id="MobiDB-lite"/>
    </source>
</evidence>
<keyword evidence="10" id="KW-1185">Reference proteome</keyword>
<dbReference type="GO" id="GO:0019646">
    <property type="term" value="P:aerobic electron transport chain"/>
    <property type="evidence" value="ECO:0007669"/>
    <property type="project" value="TreeGrafter"/>
</dbReference>
<dbReference type="PANTHER" id="PTHR42913:SF3">
    <property type="entry name" value="64 KDA MITOCHONDRIAL NADH DEHYDROGENASE (EUROFUNG)"/>
    <property type="match status" value="1"/>
</dbReference>
<dbReference type="RefSeq" id="WP_227902063.1">
    <property type="nucleotide sequence ID" value="NZ_CP094984.1"/>
</dbReference>
<feature type="region of interest" description="Disordered" evidence="6">
    <location>
        <begin position="365"/>
        <end position="386"/>
    </location>
</feature>
<dbReference type="EMBL" id="JAJFZT010000001">
    <property type="protein sequence ID" value="MCC3271671.1"/>
    <property type="molecule type" value="Genomic_DNA"/>
</dbReference>
<evidence type="ECO:0000256" key="4">
    <source>
        <dbReference type="ARBA" id="ARBA00022827"/>
    </source>
</evidence>
<evidence type="ECO:0000259" key="7">
    <source>
        <dbReference type="Pfam" id="PF07992"/>
    </source>
</evidence>
<dbReference type="Proteomes" id="UP000829758">
    <property type="component" value="Chromosome"/>
</dbReference>
<reference evidence="8" key="1">
    <citation type="submission" date="2021-10" db="EMBL/GenBank/DDBJ databases">
        <title>Novel species in genus Arthrobacter.</title>
        <authorList>
            <person name="Liu Y."/>
        </authorList>
    </citation>
    <scope>NUCLEOTIDE SEQUENCE</scope>
    <source>
        <strain evidence="10">zg-Y462</strain>
        <strain evidence="8">Zg-Y462</strain>
    </source>
</reference>
<dbReference type="Pfam" id="PF07992">
    <property type="entry name" value="Pyr_redox_2"/>
    <property type="match status" value="1"/>
</dbReference>
<feature type="domain" description="FAD/NAD(P)-binding" evidence="7">
    <location>
        <begin position="5"/>
        <end position="264"/>
    </location>
</feature>
<dbReference type="InterPro" id="IPR036188">
    <property type="entry name" value="FAD/NAD-bd_sf"/>
</dbReference>
<evidence type="ECO:0000313" key="11">
    <source>
        <dbReference type="Proteomes" id="UP001155145"/>
    </source>
</evidence>
<comment type="similarity">
    <text evidence="2">Belongs to the NADH dehydrogenase family.</text>
</comment>
<protein>
    <submittedName>
        <fullName evidence="8">FAD-dependent oxidoreductase</fullName>
    </submittedName>
</protein>
<evidence type="ECO:0000313" key="10">
    <source>
        <dbReference type="Proteomes" id="UP000829758"/>
    </source>
</evidence>
<keyword evidence="3" id="KW-0285">Flavoprotein</keyword>
<dbReference type="EMBL" id="CP094984">
    <property type="protein sequence ID" value="UON93499.1"/>
    <property type="molecule type" value="Genomic_DNA"/>
</dbReference>